<accession>A0AAU7UPM3</accession>
<feature type="region of interest" description="Disordered" evidence="1">
    <location>
        <begin position="179"/>
        <end position="218"/>
    </location>
</feature>
<keyword evidence="2" id="KW-0472">Membrane</keyword>
<feature type="transmembrane region" description="Helical" evidence="2">
    <location>
        <begin position="387"/>
        <end position="405"/>
    </location>
</feature>
<feature type="transmembrane region" description="Helical" evidence="2">
    <location>
        <begin position="329"/>
        <end position="349"/>
    </location>
</feature>
<feature type="region of interest" description="Disordered" evidence="1">
    <location>
        <begin position="1"/>
        <end position="34"/>
    </location>
</feature>
<sequence length="419" mass="42700">MQARLLTTSDGAENGRGSKNTVSSENAANAAMSDPGSAVAADTSARKPSIKQALLAAVFAAAIVTVILLAFSWPTVTSDPKDLPIAAVGDQEQIDQITANVPDGMLDLKKVDSRAEAGQLIRDREAYGAFVFGDDPEILTSTAASPPVAQQLNGIATQMQQKIDKQAISGMQDGMKQMQDALAAAAQSPAGPQANPGAPGDNPGGNPGDQAQTPDASAVEVPEVTVTDVVPLNENDSTGAGLAIAGLPLTIGGIVGGVLTSMIVHSRRMRAVAVVAYGAIGGLALTLVLQSWFGILQGNFGLNVLAAGLAVAATAALINGFVSLIGPGGIAIGAVLTMFIGNPIASLQVPKEFLAGAWGDIGQFFVPGASGTLLRDLSYFPNAPMAMQWWVLVGWFALGIVLILVGHLKAHAKKRAAAG</sequence>
<keyword evidence="2" id="KW-0812">Transmembrane</keyword>
<evidence type="ECO:0000256" key="1">
    <source>
        <dbReference type="SAM" id="MobiDB-lite"/>
    </source>
</evidence>
<dbReference type="EMBL" id="CP158281">
    <property type="protein sequence ID" value="XBV90237.1"/>
    <property type="molecule type" value="Genomic_DNA"/>
</dbReference>
<reference evidence="3" key="1">
    <citation type="submission" date="2024-06" db="EMBL/GenBank/DDBJ databases">
        <title>Brevibacterium koreense sp. nov., isolated from jogae-jeotgal, a Korean fermented seafood.</title>
        <authorList>
            <person name="Whon T.W."/>
            <person name="Nam S."/>
            <person name="Kim Y."/>
        </authorList>
    </citation>
    <scope>NUCLEOTIDE SEQUENCE</scope>
    <source>
        <strain evidence="3">CBA3109</strain>
    </source>
</reference>
<organism evidence="3">
    <name type="scientific">Brevibacterium koreense</name>
    <dbReference type="NCBI Taxonomy" id="3140787"/>
    <lineage>
        <taxon>Bacteria</taxon>
        <taxon>Bacillati</taxon>
        <taxon>Actinomycetota</taxon>
        <taxon>Actinomycetes</taxon>
        <taxon>Micrococcales</taxon>
        <taxon>Brevibacteriaceae</taxon>
        <taxon>Brevibacterium</taxon>
    </lineage>
</organism>
<dbReference type="KEGG" id="bkr:AAFP32_05785"/>
<name>A0AAU7UPM3_9MICO</name>
<proteinExistence type="predicted"/>
<evidence type="ECO:0000256" key="2">
    <source>
        <dbReference type="SAM" id="Phobius"/>
    </source>
</evidence>
<feature type="transmembrane region" description="Helical" evidence="2">
    <location>
        <begin position="300"/>
        <end position="322"/>
    </location>
</feature>
<feature type="compositionally biased region" description="Polar residues" evidence="1">
    <location>
        <begin position="1"/>
        <end position="27"/>
    </location>
</feature>
<evidence type="ECO:0000313" key="3">
    <source>
        <dbReference type="EMBL" id="XBV90237.1"/>
    </source>
</evidence>
<feature type="transmembrane region" description="Helical" evidence="2">
    <location>
        <begin position="53"/>
        <end position="73"/>
    </location>
</feature>
<feature type="transmembrane region" description="Helical" evidence="2">
    <location>
        <begin position="271"/>
        <end position="294"/>
    </location>
</feature>
<protein>
    <submittedName>
        <fullName evidence="3">ABC transporter permease</fullName>
    </submittedName>
</protein>
<gene>
    <name evidence="3" type="ORF">AAFP32_05785</name>
</gene>
<feature type="transmembrane region" description="Helical" evidence="2">
    <location>
        <begin position="240"/>
        <end position="264"/>
    </location>
</feature>
<dbReference type="AlphaFoldDB" id="A0AAU7UPM3"/>
<feature type="compositionally biased region" description="Low complexity" evidence="1">
    <location>
        <begin position="180"/>
        <end position="201"/>
    </location>
</feature>
<dbReference type="RefSeq" id="WP_350271013.1">
    <property type="nucleotide sequence ID" value="NZ_CP158281.1"/>
</dbReference>
<keyword evidence="2" id="KW-1133">Transmembrane helix</keyword>